<evidence type="ECO:0000313" key="1">
    <source>
        <dbReference type="Proteomes" id="UP000887566"/>
    </source>
</evidence>
<protein>
    <submittedName>
        <fullName evidence="2">Uncharacterized protein</fullName>
    </submittedName>
</protein>
<accession>A0A914V5H8</accession>
<dbReference type="Proteomes" id="UP000887566">
    <property type="component" value="Unplaced"/>
</dbReference>
<sequence>MLKQAFLRSLHTLSKGSSSTLPSCELFRTTNEFLCNVFDYRRQGGPINLNDTEKQVVGSQLSDILPIIESGLYEAFWSLDAGQRQTAKIYRSAIQFLVDDFCNLNVVDDARAHNEAKSSPIVLSEQLAELLECGPVESLDENLVCWEEGGALGEFPCNAPPIDVTMVPGSHKWWNEDDRKFKS</sequence>
<evidence type="ECO:0000313" key="2">
    <source>
        <dbReference type="WBParaSite" id="PSAMB.scaffold147size72779.g2619.t1"/>
    </source>
</evidence>
<proteinExistence type="predicted"/>
<dbReference type="WBParaSite" id="PSAMB.scaffold147size72779.g2619.t1">
    <property type="protein sequence ID" value="PSAMB.scaffold147size72779.g2619.t1"/>
    <property type="gene ID" value="PSAMB.scaffold147size72779.g2619"/>
</dbReference>
<reference evidence="2" key="1">
    <citation type="submission" date="2022-11" db="UniProtKB">
        <authorList>
            <consortium name="WormBaseParasite"/>
        </authorList>
    </citation>
    <scope>IDENTIFICATION</scope>
</reference>
<dbReference type="AlphaFoldDB" id="A0A914V5H8"/>
<keyword evidence="1" id="KW-1185">Reference proteome</keyword>
<name>A0A914V5H8_9BILA</name>
<organism evidence="1 2">
    <name type="scientific">Plectus sambesii</name>
    <dbReference type="NCBI Taxonomy" id="2011161"/>
    <lineage>
        <taxon>Eukaryota</taxon>
        <taxon>Metazoa</taxon>
        <taxon>Ecdysozoa</taxon>
        <taxon>Nematoda</taxon>
        <taxon>Chromadorea</taxon>
        <taxon>Plectida</taxon>
        <taxon>Plectina</taxon>
        <taxon>Plectoidea</taxon>
        <taxon>Plectidae</taxon>
        <taxon>Plectus</taxon>
    </lineage>
</organism>